<dbReference type="Gene3D" id="6.10.340.10">
    <property type="match status" value="1"/>
</dbReference>
<accession>A0AAU7FC94</accession>
<dbReference type="AlphaFoldDB" id="A0AAU7FC94"/>
<keyword evidence="6" id="KW-0547">Nucleotide-binding</keyword>
<dbReference type="Gene3D" id="3.30.450.20">
    <property type="entry name" value="PAS domain"/>
    <property type="match status" value="2"/>
</dbReference>
<evidence type="ECO:0000256" key="4">
    <source>
        <dbReference type="ARBA" id="ARBA00022553"/>
    </source>
</evidence>
<dbReference type="InterPro" id="IPR005467">
    <property type="entry name" value="His_kinase_dom"/>
</dbReference>
<dbReference type="InterPro" id="IPR003661">
    <property type="entry name" value="HisK_dim/P_dom"/>
</dbReference>
<keyword evidence="10" id="KW-1133">Transmembrane helix</keyword>
<keyword evidence="10" id="KW-0472">Membrane</keyword>
<dbReference type="EMBL" id="CP157355">
    <property type="protein sequence ID" value="XBM01286.1"/>
    <property type="molecule type" value="Genomic_DNA"/>
</dbReference>
<dbReference type="PROSITE" id="PS50109">
    <property type="entry name" value="HIS_KIN"/>
    <property type="match status" value="1"/>
</dbReference>
<evidence type="ECO:0000313" key="13">
    <source>
        <dbReference type="EMBL" id="XBM01286.1"/>
    </source>
</evidence>
<comment type="subcellular location">
    <subcellularLocation>
        <location evidence="2">Cell inner membrane</location>
        <topology evidence="2">Multi-pass membrane protein</topology>
    </subcellularLocation>
</comment>
<dbReference type="PANTHER" id="PTHR42878">
    <property type="entry name" value="TWO-COMPONENT HISTIDINE KINASE"/>
    <property type="match status" value="1"/>
</dbReference>
<comment type="catalytic activity">
    <reaction evidence="1">
        <text>ATP + protein L-histidine = ADP + protein N-phospho-L-histidine.</text>
        <dbReference type="EC" id="2.7.13.3"/>
    </reaction>
</comment>
<dbReference type="Pfam" id="PF00672">
    <property type="entry name" value="HAMP"/>
    <property type="match status" value="1"/>
</dbReference>
<dbReference type="GO" id="GO:0007234">
    <property type="term" value="P:osmosensory signaling via phosphorelay pathway"/>
    <property type="evidence" value="ECO:0007669"/>
    <property type="project" value="TreeGrafter"/>
</dbReference>
<dbReference type="Pfam" id="PF00512">
    <property type="entry name" value="HisKA"/>
    <property type="match status" value="1"/>
</dbReference>
<feature type="transmembrane region" description="Helical" evidence="10">
    <location>
        <begin position="20"/>
        <end position="39"/>
    </location>
</feature>
<feature type="domain" description="HAMP" evidence="12">
    <location>
        <begin position="376"/>
        <end position="428"/>
    </location>
</feature>
<dbReference type="FunFam" id="3.30.565.10:FF:000006">
    <property type="entry name" value="Sensor histidine kinase WalK"/>
    <property type="match status" value="1"/>
</dbReference>
<evidence type="ECO:0000256" key="7">
    <source>
        <dbReference type="ARBA" id="ARBA00022777"/>
    </source>
</evidence>
<evidence type="ECO:0000256" key="8">
    <source>
        <dbReference type="ARBA" id="ARBA00022840"/>
    </source>
</evidence>
<evidence type="ECO:0000256" key="2">
    <source>
        <dbReference type="ARBA" id="ARBA00004429"/>
    </source>
</evidence>
<dbReference type="InterPro" id="IPR036097">
    <property type="entry name" value="HisK_dim/P_sf"/>
</dbReference>
<dbReference type="PROSITE" id="PS50885">
    <property type="entry name" value="HAMP"/>
    <property type="match status" value="1"/>
</dbReference>
<dbReference type="InterPro" id="IPR004358">
    <property type="entry name" value="Sig_transdc_His_kin-like_C"/>
</dbReference>
<dbReference type="SMART" id="SM00388">
    <property type="entry name" value="HisKA"/>
    <property type="match status" value="1"/>
</dbReference>
<dbReference type="SMART" id="SM00304">
    <property type="entry name" value="HAMP"/>
    <property type="match status" value="1"/>
</dbReference>
<evidence type="ECO:0000256" key="9">
    <source>
        <dbReference type="ARBA" id="ARBA00023012"/>
    </source>
</evidence>
<keyword evidence="8" id="KW-0067">ATP-binding</keyword>
<reference evidence="13" key="1">
    <citation type="submission" date="2024-05" db="EMBL/GenBank/DDBJ databases">
        <authorList>
            <person name="Yang L."/>
            <person name="Pan L."/>
        </authorList>
    </citation>
    <scope>NUCLEOTIDE SEQUENCE</scope>
    <source>
        <strain evidence="13">FCG-7</strain>
    </source>
</reference>
<dbReference type="Gene3D" id="3.30.565.10">
    <property type="entry name" value="Histidine kinase-like ATPase, C-terminal domain"/>
    <property type="match status" value="1"/>
</dbReference>
<evidence type="ECO:0000256" key="10">
    <source>
        <dbReference type="SAM" id="Phobius"/>
    </source>
</evidence>
<dbReference type="CDD" id="cd00075">
    <property type="entry name" value="HATPase"/>
    <property type="match status" value="1"/>
</dbReference>
<gene>
    <name evidence="13" type="ORF">ABHF33_03060</name>
</gene>
<protein>
    <recommendedName>
        <fullName evidence="3">histidine kinase</fullName>
        <ecNumber evidence="3">2.7.13.3</ecNumber>
    </recommendedName>
</protein>
<dbReference type="EC" id="2.7.13.3" evidence="3"/>
<evidence type="ECO:0000256" key="6">
    <source>
        <dbReference type="ARBA" id="ARBA00022741"/>
    </source>
</evidence>
<evidence type="ECO:0000256" key="3">
    <source>
        <dbReference type="ARBA" id="ARBA00012438"/>
    </source>
</evidence>
<keyword evidence="10" id="KW-0812">Transmembrane</keyword>
<dbReference type="SUPFAM" id="SSF47384">
    <property type="entry name" value="Homodimeric domain of signal transducing histidine kinase"/>
    <property type="match status" value="1"/>
</dbReference>
<feature type="transmembrane region" description="Helical" evidence="10">
    <location>
        <begin position="350"/>
        <end position="374"/>
    </location>
</feature>
<dbReference type="PANTHER" id="PTHR42878:SF7">
    <property type="entry name" value="SENSOR HISTIDINE KINASE GLRK"/>
    <property type="match status" value="1"/>
</dbReference>
<proteinExistence type="predicted"/>
<keyword evidence="5" id="KW-0808">Transferase</keyword>
<dbReference type="Gene3D" id="1.10.287.130">
    <property type="match status" value="1"/>
</dbReference>
<dbReference type="SUPFAM" id="SSF55874">
    <property type="entry name" value="ATPase domain of HSP90 chaperone/DNA topoisomerase II/histidine kinase"/>
    <property type="match status" value="1"/>
</dbReference>
<keyword evidence="4" id="KW-0597">Phosphoprotein</keyword>
<name>A0AAU7FC94_9NEIS</name>
<dbReference type="Pfam" id="PF02518">
    <property type="entry name" value="HATPase_c"/>
    <property type="match status" value="1"/>
</dbReference>
<dbReference type="InterPro" id="IPR050351">
    <property type="entry name" value="BphY/WalK/GraS-like"/>
</dbReference>
<keyword evidence="7 13" id="KW-0418">Kinase</keyword>
<sequence>MNSHNHATSSLFRRVLRSMALRIAIAACLISALSYYYSYVRLQEEALSNLSKYIDTRSQLESELFINAESNTKLIRDDFLRRYAQAQTQDFSAQFGALVRQDRDGMWRVKAEIDHFEHQATIALLPTVKQTPELKRQVVLAHQILSQYGPAYRGRSYDTFIDLNVSDVSLMYLPILNYARNGSVDDFAEDLETELGALPERNPARKTFWTGIYYDKQALEWMVSVVTPIDYLGQYIGGVGQDIPLDQLITRTNNVSIPGTHNMIFSRDGMLLAHPDYMAKIQANNGTLDMRKADPVLQGIFNVVSKAAAKDRFIESSDGRSWLGIAPIKGADWLFVTVYPKRLLEEKAALAASMVLVLGIVALAVELGLLAMVLRNDVARPLERLKNAIRALAAGKQSNQLDLHRSDEIGELARTFNEMSHTVQSHRIHLEDLVADRTQELATRNLQLEAANEALKYLNQEKNELLAIAAHDLKNPVASIQGMAGLLNERLDSWPTEKIKDRLDGIHLLAGRMQRIISNLLDHDALEAGSVQMQIEEIDLDELISDTLITWRERLHSKQQTIHYSPSQLIVHADRQALWQILDNLISNAVKYSPNEQSILISAQLTDDGVELTVSDHGPGIAPHEIGMLFKKFSRLSARPTGGEHTTGLGLSIVKKLVEAMYGQIRCESQFGQGARFIVTLPPVRQHLAASSAHRQQEQA</sequence>
<keyword evidence="9" id="KW-0902">Two-component regulatory system</keyword>
<dbReference type="GO" id="GO:0005886">
    <property type="term" value="C:plasma membrane"/>
    <property type="evidence" value="ECO:0007669"/>
    <property type="project" value="UniProtKB-SubCell"/>
</dbReference>
<dbReference type="KEGG" id="cmav:ABHF33_03060"/>
<evidence type="ECO:0000256" key="1">
    <source>
        <dbReference type="ARBA" id="ARBA00000085"/>
    </source>
</evidence>
<dbReference type="RefSeq" id="WP_348945589.1">
    <property type="nucleotide sequence ID" value="NZ_CP157355.1"/>
</dbReference>
<dbReference type="InterPro" id="IPR003594">
    <property type="entry name" value="HATPase_dom"/>
</dbReference>
<dbReference type="PRINTS" id="PR00344">
    <property type="entry name" value="BCTRLSENSOR"/>
</dbReference>
<dbReference type="GO" id="GO:0030295">
    <property type="term" value="F:protein kinase activator activity"/>
    <property type="evidence" value="ECO:0007669"/>
    <property type="project" value="TreeGrafter"/>
</dbReference>
<dbReference type="GO" id="GO:0000156">
    <property type="term" value="F:phosphorelay response regulator activity"/>
    <property type="evidence" value="ECO:0007669"/>
    <property type="project" value="TreeGrafter"/>
</dbReference>
<evidence type="ECO:0000256" key="5">
    <source>
        <dbReference type="ARBA" id="ARBA00022679"/>
    </source>
</evidence>
<evidence type="ECO:0000259" key="11">
    <source>
        <dbReference type="PROSITE" id="PS50109"/>
    </source>
</evidence>
<evidence type="ECO:0000259" key="12">
    <source>
        <dbReference type="PROSITE" id="PS50885"/>
    </source>
</evidence>
<dbReference type="InterPro" id="IPR003660">
    <property type="entry name" value="HAMP_dom"/>
</dbReference>
<dbReference type="GO" id="GO:0005524">
    <property type="term" value="F:ATP binding"/>
    <property type="evidence" value="ECO:0007669"/>
    <property type="project" value="UniProtKB-KW"/>
</dbReference>
<dbReference type="CDD" id="cd00082">
    <property type="entry name" value="HisKA"/>
    <property type="match status" value="1"/>
</dbReference>
<dbReference type="SUPFAM" id="SSF158472">
    <property type="entry name" value="HAMP domain-like"/>
    <property type="match status" value="1"/>
</dbReference>
<dbReference type="SMART" id="SM00387">
    <property type="entry name" value="HATPase_c"/>
    <property type="match status" value="1"/>
</dbReference>
<feature type="domain" description="Histidine kinase" evidence="11">
    <location>
        <begin position="468"/>
        <end position="685"/>
    </location>
</feature>
<dbReference type="GO" id="GO:0000155">
    <property type="term" value="F:phosphorelay sensor kinase activity"/>
    <property type="evidence" value="ECO:0007669"/>
    <property type="project" value="InterPro"/>
</dbReference>
<dbReference type="InterPro" id="IPR036890">
    <property type="entry name" value="HATPase_C_sf"/>
</dbReference>
<organism evidence="13">
    <name type="scientific">Chitinibacter mangrovi</name>
    <dbReference type="NCBI Taxonomy" id="3153927"/>
    <lineage>
        <taxon>Bacteria</taxon>
        <taxon>Pseudomonadati</taxon>
        <taxon>Pseudomonadota</taxon>
        <taxon>Betaproteobacteria</taxon>
        <taxon>Neisseriales</taxon>
        <taxon>Chitinibacteraceae</taxon>
        <taxon>Chitinibacter</taxon>
    </lineage>
</organism>
<dbReference type="CDD" id="cd06225">
    <property type="entry name" value="HAMP"/>
    <property type="match status" value="1"/>
</dbReference>